<sequence length="187" mass="19961">MRPNALSIAGSPTTAPAPALPEPRQLAALGAVLCLSRARFGHPLAGWSPAVRAEVACDCDSDGLRESISFLDRDGHCCWRLYLLPDSDFLAWEELSSRLPLRPERGHAGIAERLLSRLANRLNGGHWRANALRLHALSSFASGIALAASVPTLSELGLAVARRIARDEGVIDDALGEAHPRPIPPGC</sequence>
<dbReference type="RefSeq" id="WP_143879101.1">
    <property type="nucleotide sequence ID" value="NZ_BAABLZ010000001.1"/>
</dbReference>
<evidence type="ECO:0000313" key="3">
    <source>
        <dbReference type="Proteomes" id="UP000315891"/>
    </source>
</evidence>
<dbReference type="EMBL" id="CP041742">
    <property type="protein sequence ID" value="QDQ73589.1"/>
    <property type="molecule type" value="Genomic_DNA"/>
</dbReference>
<dbReference type="AlphaFoldDB" id="A0A516V4X8"/>
<gene>
    <name evidence="2" type="ORF">FNZ56_06740</name>
</gene>
<dbReference type="SUPFAM" id="SSF144064">
    <property type="entry name" value="Heme iron utilization protein-like"/>
    <property type="match status" value="1"/>
</dbReference>
<name>A0A516V4X8_9GAMM</name>
<accession>A0A516V4X8</accession>
<reference evidence="2 3" key="1">
    <citation type="submission" date="2019-07" db="EMBL/GenBank/DDBJ databases">
        <title>Lysobacter weifangensis sp. nov., isolated from bensulfuron-methyl contaminated farmland soil.</title>
        <authorList>
            <person name="Zhao H."/>
        </authorList>
    </citation>
    <scope>NUCLEOTIDE SEQUENCE [LARGE SCALE GENOMIC DNA]</scope>
    <source>
        <strain evidence="2 3">CC-Bw-6</strain>
    </source>
</reference>
<protein>
    <submittedName>
        <fullName evidence="2">Hemin transport protein</fullName>
    </submittedName>
</protein>
<evidence type="ECO:0000256" key="1">
    <source>
        <dbReference type="SAM" id="MobiDB-lite"/>
    </source>
</evidence>
<evidence type="ECO:0000313" key="2">
    <source>
        <dbReference type="EMBL" id="QDQ73589.1"/>
    </source>
</evidence>
<proteinExistence type="predicted"/>
<keyword evidence="3" id="KW-1185">Reference proteome</keyword>
<organism evidence="2 3">
    <name type="scientific">Pseudoluteimonas lycopersici</name>
    <dbReference type="NCBI Taxonomy" id="1324796"/>
    <lineage>
        <taxon>Bacteria</taxon>
        <taxon>Pseudomonadati</taxon>
        <taxon>Pseudomonadota</taxon>
        <taxon>Gammaproteobacteria</taxon>
        <taxon>Lysobacterales</taxon>
        <taxon>Lysobacteraceae</taxon>
        <taxon>Pseudoluteimonas</taxon>
    </lineage>
</organism>
<feature type="region of interest" description="Disordered" evidence="1">
    <location>
        <begin position="1"/>
        <end position="20"/>
    </location>
</feature>
<dbReference type="Proteomes" id="UP000315891">
    <property type="component" value="Chromosome"/>
</dbReference>
<dbReference type="OrthoDB" id="5957605at2"/>